<protein>
    <submittedName>
        <fullName evidence="8">Protein I'm not dead yet-like</fullName>
    </submittedName>
</protein>
<comment type="subcellular location">
    <subcellularLocation>
        <location evidence="1">Membrane</location>
        <topology evidence="1">Multi-pass membrane protein</topology>
    </subcellularLocation>
</comment>
<keyword evidence="3 6" id="KW-0812">Transmembrane</keyword>
<dbReference type="Proteomes" id="UP000504634">
    <property type="component" value="Unplaced"/>
</dbReference>
<reference evidence="8" key="1">
    <citation type="submission" date="2025-08" db="UniProtKB">
        <authorList>
            <consortium name="RefSeq"/>
        </authorList>
    </citation>
    <scope>IDENTIFICATION</scope>
    <source>
        <strain evidence="8">11010-0011.00</strain>
        <tissue evidence="8">Whole body</tissue>
    </source>
</reference>
<dbReference type="GeneID" id="115631328"/>
<evidence type="ECO:0000256" key="1">
    <source>
        <dbReference type="ARBA" id="ARBA00004141"/>
    </source>
</evidence>
<dbReference type="AlphaFoldDB" id="A0A6J2U8N5"/>
<keyword evidence="4 6" id="KW-1133">Transmembrane helix</keyword>
<gene>
    <name evidence="8" type="primary">LOC115631328</name>
</gene>
<dbReference type="RefSeq" id="XP_030383908.1">
    <property type="nucleotide sequence ID" value="XM_030528048.1"/>
</dbReference>
<feature type="transmembrane region" description="Helical" evidence="6">
    <location>
        <begin position="311"/>
        <end position="330"/>
    </location>
</feature>
<dbReference type="PANTHER" id="PTHR10283:SF82">
    <property type="entry name" value="SOLUTE CARRIER FAMILY 13 MEMBER 2"/>
    <property type="match status" value="1"/>
</dbReference>
<feature type="transmembrane region" description="Helical" evidence="6">
    <location>
        <begin position="21"/>
        <end position="41"/>
    </location>
</feature>
<accession>A0A6J2U8N5</accession>
<feature type="transmembrane region" description="Helical" evidence="6">
    <location>
        <begin position="204"/>
        <end position="225"/>
    </location>
</feature>
<evidence type="ECO:0000256" key="4">
    <source>
        <dbReference type="ARBA" id="ARBA00022989"/>
    </source>
</evidence>
<keyword evidence="7" id="KW-1185">Reference proteome</keyword>
<feature type="transmembrane region" description="Helical" evidence="6">
    <location>
        <begin position="93"/>
        <end position="112"/>
    </location>
</feature>
<evidence type="ECO:0000256" key="3">
    <source>
        <dbReference type="ARBA" id="ARBA00022692"/>
    </source>
</evidence>
<dbReference type="PANTHER" id="PTHR10283">
    <property type="entry name" value="SOLUTE CARRIER FAMILY 13 MEMBER"/>
    <property type="match status" value="1"/>
</dbReference>
<organism evidence="7 8">
    <name type="scientific">Drosophila lebanonensis</name>
    <name type="common">Fruit fly</name>
    <name type="synonym">Scaptodrosophila lebanonensis</name>
    <dbReference type="NCBI Taxonomy" id="7225"/>
    <lineage>
        <taxon>Eukaryota</taxon>
        <taxon>Metazoa</taxon>
        <taxon>Ecdysozoa</taxon>
        <taxon>Arthropoda</taxon>
        <taxon>Hexapoda</taxon>
        <taxon>Insecta</taxon>
        <taxon>Pterygota</taxon>
        <taxon>Neoptera</taxon>
        <taxon>Endopterygota</taxon>
        <taxon>Diptera</taxon>
        <taxon>Brachycera</taxon>
        <taxon>Muscomorpha</taxon>
        <taxon>Ephydroidea</taxon>
        <taxon>Drosophilidae</taxon>
        <taxon>Scaptodrosophila</taxon>
    </lineage>
</organism>
<proteinExistence type="inferred from homology"/>
<feature type="transmembrane region" description="Helical" evidence="6">
    <location>
        <begin position="245"/>
        <end position="267"/>
    </location>
</feature>
<evidence type="ECO:0000313" key="8">
    <source>
        <dbReference type="RefSeq" id="XP_030383908.1"/>
    </source>
</evidence>
<name>A0A6J2U8N5_DROLE</name>
<dbReference type="GO" id="GO:0015137">
    <property type="term" value="F:citrate transmembrane transporter activity"/>
    <property type="evidence" value="ECO:0007669"/>
    <property type="project" value="TreeGrafter"/>
</dbReference>
<comment type="similarity">
    <text evidence="2">Belongs to the SLC13A/DASS transporter (TC 2.A.47) family. NADC subfamily.</text>
</comment>
<sequence length="485" mass="54257">MSVPEKKASLTLCQRLRLFLLFHWAGLVMFLTPLALLPLLFLEPALEYRCAYVLFLMSILWITEAMPLYVTSLLPIVLFPIMGILDSEHVCRVYFSNSLVLFFGSLVIALAIEYCNLHKRVALWVILCVGCSPRKLHFSLMLVTMFISMWLSNSAATSMMCPVVKALLNEMASENMLEMMEEKNMNDGTHANGFPKPSKIVISYYLGVAFAASVGGCATLVGTGTNISFKGVYDARFPHSHDLNFLTFALFSMPTMLFIIACIYLYLQWLHFGLFKPDSKQARQVRESAQYEHVTACVLHKRLKELGPISCHELQVATLFLAMIIFLVTRHPGSYGGWSQLFQHNMVKDSFPVIAIVVLLFMLPVNYKFFRNLTCGRVLGLEELCTTPALLTWQFLNANNHWGLLLLTGGGLALAEGIKASGFAALVGASFSALQFVPPCVLQFFCICIALMLTAFSSNIAMCNIIIPILMEIVIPSQRTYIRCI</sequence>
<evidence type="ECO:0000256" key="5">
    <source>
        <dbReference type="ARBA" id="ARBA00023136"/>
    </source>
</evidence>
<dbReference type="GO" id="GO:0015141">
    <property type="term" value="F:succinate transmembrane transporter activity"/>
    <property type="evidence" value="ECO:0007669"/>
    <property type="project" value="TreeGrafter"/>
</dbReference>
<feature type="transmembrane region" description="Helical" evidence="6">
    <location>
        <begin position="441"/>
        <end position="470"/>
    </location>
</feature>
<evidence type="ECO:0000256" key="2">
    <source>
        <dbReference type="ARBA" id="ARBA00006772"/>
    </source>
</evidence>
<evidence type="ECO:0000313" key="7">
    <source>
        <dbReference type="Proteomes" id="UP000504634"/>
    </source>
</evidence>
<dbReference type="InterPro" id="IPR001898">
    <property type="entry name" value="SLC13A/DASS"/>
</dbReference>
<evidence type="ECO:0000256" key="6">
    <source>
        <dbReference type="SAM" id="Phobius"/>
    </source>
</evidence>
<feature type="transmembrane region" description="Helical" evidence="6">
    <location>
        <begin position="53"/>
        <end position="81"/>
    </location>
</feature>
<feature type="transmembrane region" description="Helical" evidence="6">
    <location>
        <begin position="350"/>
        <end position="367"/>
    </location>
</feature>
<feature type="transmembrane region" description="Helical" evidence="6">
    <location>
        <begin position="404"/>
        <end position="429"/>
    </location>
</feature>
<dbReference type="Pfam" id="PF00939">
    <property type="entry name" value="Na_sulph_symp"/>
    <property type="match status" value="1"/>
</dbReference>
<dbReference type="GO" id="GO:0005886">
    <property type="term" value="C:plasma membrane"/>
    <property type="evidence" value="ECO:0007669"/>
    <property type="project" value="TreeGrafter"/>
</dbReference>
<keyword evidence="5 6" id="KW-0472">Membrane</keyword>
<dbReference type="OrthoDB" id="6493944at2759"/>